<evidence type="ECO:0000256" key="1">
    <source>
        <dbReference type="ARBA" id="ARBA00022553"/>
    </source>
</evidence>
<dbReference type="Proteomes" id="UP001256547">
    <property type="component" value="Unassembled WGS sequence"/>
</dbReference>
<keyword evidence="4 8" id="KW-0238">DNA-binding</keyword>
<dbReference type="PANTHER" id="PTHR48111:SF2">
    <property type="entry name" value="RESPONSE REGULATOR SAER"/>
    <property type="match status" value="1"/>
</dbReference>
<evidence type="ECO:0000256" key="8">
    <source>
        <dbReference type="PROSITE-ProRule" id="PRU01091"/>
    </source>
</evidence>
<dbReference type="EMBL" id="JARPYT010000005">
    <property type="protein sequence ID" value="MDT2636900.1"/>
    <property type="molecule type" value="Genomic_DNA"/>
</dbReference>
<evidence type="ECO:0000256" key="5">
    <source>
        <dbReference type="ARBA" id="ARBA00023159"/>
    </source>
</evidence>
<gene>
    <name evidence="12" type="ORF">P7D36_05165</name>
    <name evidence="11" type="ORF">P7D39_03280</name>
</gene>
<protein>
    <submittedName>
        <fullName evidence="12">Response regulator transcription factor</fullName>
    </submittedName>
</protein>
<evidence type="ECO:0000313" key="14">
    <source>
        <dbReference type="Proteomes" id="UP001256547"/>
    </source>
</evidence>
<evidence type="ECO:0000256" key="4">
    <source>
        <dbReference type="ARBA" id="ARBA00023125"/>
    </source>
</evidence>
<feature type="modified residue" description="4-aspartylphosphate" evidence="7">
    <location>
        <position position="52"/>
    </location>
</feature>
<keyword evidence="3" id="KW-0805">Transcription regulation</keyword>
<keyword evidence="14" id="KW-1185">Reference proteome</keyword>
<comment type="caution">
    <text evidence="12">The sequence shown here is derived from an EMBL/GenBank/DDBJ whole genome shotgun (WGS) entry which is preliminary data.</text>
</comment>
<accession>A0AAP5NGB9</accession>
<evidence type="ECO:0000313" key="11">
    <source>
        <dbReference type="EMBL" id="MDT2596046.1"/>
    </source>
</evidence>
<evidence type="ECO:0000259" key="9">
    <source>
        <dbReference type="PROSITE" id="PS50110"/>
    </source>
</evidence>
<evidence type="ECO:0000256" key="6">
    <source>
        <dbReference type="ARBA" id="ARBA00023163"/>
    </source>
</evidence>
<dbReference type="Proteomes" id="UP001245561">
    <property type="component" value="Unassembled WGS sequence"/>
</dbReference>
<dbReference type="PANTHER" id="PTHR48111">
    <property type="entry name" value="REGULATOR OF RPOS"/>
    <property type="match status" value="1"/>
</dbReference>
<organism evidence="12 13">
    <name type="scientific">Enterococcus dongliensis</name>
    <dbReference type="NCBI Taxonomy" id="2559925"/>
    <lineage>
        <taxon>Bacteria</taxon>
        <taxon>Bacillati</taxon>
        <taxon>Bacillota</taxon>
        <taxon>Bacilli</taxon>
        <taxon>Lactobacillales</taxon>
        <taxon>Enterococcaceae</taxon>
        <taxon>Enterococcus</taxon>
    </lineage>
</organism>
<dbReference type="GO" id="GO:0000976">
    <property type="term" value="F:transcription cis-regulatory region binding"/>
    <property type="evidence" value="ECO:0007669"/>
    <property type="project" value="TreeGrafter"/>
</dbReference>
<name>A0AAP5NGB9_9ENTE</name>
<dbReference type="GO" id="GO:0006355">
    <property type="term" value="P:regulation of DNA-templated transcription"/>
    <property type="evidence" value="ECO:0007669"/>
    <property type="project" value="InterPro"/>
</dbReference>
<evidence type="ECO:0000256" key="3">
    <source>
        <dbReference type="ARBA" id="ARBA00023015"/>
    </source>
</evidence>
<proteinExistence type="predicted"/>
<dbReference type="GO" id="GO:0005829">
    <property type="term" value="C:cytosol"/>
    <property type="evidence" value="ECO:0007669"/>
    <property type="project" value="TreeGrafter"/>
</dbReference>
<dbReference type="SMART" id="SM00448">
    <property type="entry name" value="REC"/>
    <property type="match status" value="1"/>
</dbReference>
<dbReference type="CDD" id="cd17574">
    <property type="entry name" value="REC_OmpR"/>
    <property type="match status" value="1"/>
</dbReference>
<dbReference type="FunFam" id="1.10.10.10:FF:000018">
    <property type="entry name" value="DNA-binding response regulator ResD"/>
    <property type="match status" value="1"/>
</dbReference>
<dbReference type="Gene3D" id="1.10.10.10">
    <property type="entry name" value="Winged helix-like DNA-binding domain superfamily/Winged helix DNA-binding domain"/>
    <property type="match status" value="1"/>
</dbReference>
<keyword evidence="1 7" id="KW-0597">Phosphoprotein</keyword>
<feature type="domain" description="OmpR/PhoB-type" evidence="10">
    <location>
        <begin position="128"/>
        <end position="224"/>
    </location>
</feature>
<dbReference type="RefSeq" id="WP_137603475.1">
    <property type="nucleotide sequence ID" value="NZ_JARPYR010000004.1"/>
</dbReference>
<feature type="DNA-binding region" description="OmpR/PhoB-type" evidence="8">
    <location>
        <begin position="128"/>
        <end position="224"/>
    </location>
</feature>
<dbReference type="Gene3D" id="3.40.50.2300">
    <property type="match status" value="1"/>
</dbReference>
<dbReference type="SMART" id="SM00862">
    <property type="entry name" value="Trans_reg_C"/>
    <property type="match status" value="1"/>
</dbReference>
<evidence type="ECO:0000313" key="12">
    <source>
        <dbReference type="EMBL" id="MDT2636900.1"/>
    </source>
</evidence>
<evidence type="ECO:0000256" key="2">
    <source>
        <dbReference type="ARBA" id="ARBA00023012"/>
    </source>
</evidence>
<dbReference type="Pfam" id="PF00486">
    <property type="entry name" value="Trans_reg_C"/>
    <property type="match status" value="1"/>
</dbReference>
<dbReference type="InterPro" id="IPR001867">
    <property type="entry name" value="OmpR/PhoB-type_DNA-bd"/>
</dbReference>
<reference evidence="12 14" key="1">
    <citation type="submission" date="2023-03" db="EMBL/GenBank/DDBJ databases">
        <authorList>
            <person name="Shen W."/>
            <person name="Cai J."/>
        </authorList>
    </citation>
    <scope>NUCLEOTIDE SEQUENCE</scope>
    <source>
        <strain evidence="12">P55-2</strain>
        <strain evidence="11 14">P72-2</strain>
    </source>
</reference>
<evidence type="ECO:0000313" key="13">
    <source>
        <dbReference type="Proteomes" id="UP001245561"/>
    </source>
</evidence>
<sequence length="224" mass="25290">MSQILIVEDDTAVHVLLKEVLTTHGFITIDAYSGTEGRLLLDSHEVDLILLDLMLPGLSGEDFVNEIRQKSQVPIIVLTAKGDQIDKNTLLAAGVDDYMVKPFDINELLLRIAIQLRHQSVHSPAKSESVLHYKEIFLELETRIVTVSGNEIHLTGREFSLLELFLTHPQKVFSRANLYENAWGDPYFESDKSVNMHISNLRKKLSSAGVNYIQTIWGVGFKFD</sequence>
<dbReference type="SUPFAM" id="SSF52172">
    <property type="entry name" value="CheY-like"/>
    <property type="match status" value="1"/>
</dbReference>
<dbReference type="Pfam" id="PF00072">
    <property type="entry name" value="Response_reg"/>
    <property type="match status" value="1"/>
</dbReference>
<dbReference type="InterPro" id="IPR036388">
    <property type="entry name" value="WH-like_DNA-bd_sf"/>
</dbReference>
<dbReference type="GO" id="GO:0000156">
    <property type="term" value="F:phosphorelay response regulator activity"/>
    <property type="evidence" value="ECO:0007669"/>
    <property type="project" value="TreeGrafter"/>
</dbReference>
<keyword evidence="2" id="KW-0902">Two-component regulatory system</keyword>
<dbReference type="PROSITE" id="PS51755">
    <property type="entry name" value="OMPR_PHOB"/>
    <property type="match status" value="1"/>
</dbReference>
<keyword evidence="5" id="KW-0010">Activator</keyword>
<evidence type="ECO:0000259" key="10">
    <source>
        <dbReference type="PROSITE" id="PS51755"/>
    </source>
</evidence>
<keyword evidence="6" id="KW-0804">Transcription</keyword>
<evidence type="ECO:0000256" key="7">
    <source>
        <dbReference type="PROSITE-ProRule" id="PRU00169"/>
    </source>
</evidence>
<dbReference type="CDD" id="cd00383">
    <property type="entry name" value="trans_reg_C"/>
    <property type="match status" value="1"/>
</dbReference>
<dbReference type="PROSITE" id="PS50110">
    <property type="entry name" value="RESPONSE_REGULATORY"/>
    <property type="match status" value="1"/>
</dbReference>
<dbReference type="InterPro" id="IPR001789">
    <property type="entry name" value="Sig_transdc_resp-reg_receiver"/>
</dbReference>
<dbReference type="InterPro" id="IPR039420">
    <property type="entry name" value="WalR-like"/>
</dbReference>
<feature type="domain" description="Response regulatory" evidence="9">
    <location>
        <begin position="3"/>
        <end position="116"/>
    </location>
</feature>
<dbReference type="AlphaFoldDB" id="A0AAP5NGB9"/>
<dbReference type="InterPro" id="IPR011006">
    <property type="entry name" value="CheY-like_superfamily"/>
</dbReference>
<dbReference type="EMBL" id="JARPYR010000004">
    <property type="protein sequence ID" value="MDT2596046.1"/>
    <property type="molecule type" value="Genomic_DNA"/>
</dbReference>
<dbReference type="GO" id="GO:0032993">
    <property type="term" value="C:protein-DNA complex"/>
    <property type="evidence" value="ECO:0007669"/>
    <property type="project" value="TreeGrafter"/>
</dbReference>